<evidence type="ECO:0000256" key="7">
    <source>
        <dbReference type="RuleBase" id="RU000461"/>
    </source>
</evidence>
<keyword evidence="6 7" id="KW-0503">Monooxygenase</keyword>
<evidence type="ECO:0000256" key="4">
    <source>
        <dbReference type="ARBA" id="ARBA00023002"/>
    </source>
</evidence>
<keyword evidence="5 7" id="KW-0408">Iron</keyword>
<dbReference type="Gene3D" id="1.10.630.10">
    <property type="entry name" value="Cytochrome P450"/>
    <property type="match status" value="1"/>
</dbReference>
<dbReference type="PRINTS" id="PR00359">
    <property type="entry name" value="BP450"/>
</dbReference>
<proteinExistence type="inferred from homology"/>
<evidence type="ECO:0000313" key="9">
    <source>
        <dbReference type="Proteomes" id="UP001500618"/>
    </source>
</evidence>
<protein>
    <submittedName>
        <fullName evidence="8">Cytochrome P450</fullName>
    </submittedName>
</protein>
<dbReference type="CDD" id="cd11030">
    <property type="entry name" value="CYP105-like"/>
    <property type="match status" value="1"/>
</dbReference>
<comment type="caution">
    <text evidence="8">The sequence shown here is derived from an EMBL/GenBank/DDBJ whole genome shotgun (WGS) entry which is preliminary data.</text>
</comment>
<sequence>MSTDTTDLPAFPLARQCPYQPAAGYQELQGEAPIRKVRLFDGKPTWLVTGYEQARALLADQRVSSDRGNPNFPNFAPAVAILRRARASAPSVLIGTDAPEHGRQRRMVIPSFAVRRIAALKPGIQRIVDARLDAMEEHGGPIDLVASYALPIPSMVICELLGVPYADHEFFEEKSRLRLDEERGPAAFMELREYLDNLIKAKQANPGDGLLDDLIAEQTKQGRLDREELVAFAIVLLIAGHDTTANVITLGTAALLENPEQLAALRADPELIPAAVEELLRYVSLVSALPRVAKEDIEIGGEVIRAGDSMMIGLASANYSADFVARPDDLDIHRASRHHVAFGYGIHQCLGQNLARAELEIAFRSLLSRFPELRLAKPVDQLEIRAGFIAGVVDLPVSF</sequence>
<evidence type="ECO:0000256" key="6">
    <source>
        <dbReference type="ARBA" id="ARBA00023033"/>
    </source>
</evidence>
<evidence type="ECO:0000313" key="8">
    <source>
        <dbReference type="EMBL" id="GAA1717239.1"/>
    </source>
</evidence>
<dbReference type="InterPro" id="IPR002397">
    <property type="entry name" value="Cyt_P450_B"/>
</dbReference>
<keyword evidence="3 7" id="KW-0479">Metal-binding</keyword>
<keyword evidence="9" id="KW-1185">Reference proteome</keyword>
<evidence type="ECO:0000256" key="3">
    <source>
        <dbReference type="ARBA" id="ARBA00022723"/>
    </source>
</evidence>
<dbReference type="Proteomes" id="UP001500618">
    <property type="component" value="Unassembled WGS sequence"/>
</dbReference>
<dbReference type="EMBL" id="BAAANY010000042">
    <property type="protein sequence ID" value="GAA1717239.1"/>
    <property type="molecule type" value="Genomic_DNA"/>
</dbReference>
<organism evidence="8 9">
    <name type="scientific">Fodinicola feengrottensis</name>
    <dbReference type="NCBI Taxonomy" id="435914"/>
    <lineage>
        <taxon>Bacteria</taxon>
        <taxon>Bacillati</taxon>
        <taxon>Actinomycetota</taxon>
        <taxon>Actinomycetes</taxon>
        <taxon>Mycobacteriales</taxon>
        <taxon>Fodinicola</taxon>
    </lineage>
</organism>
<evidence type="ECO:0000256" key="1">
    <source>
        <dbReference type="ARBA" id="ARBA00010617"/>
    </source>
</evidence>
<dbReference type="InterPro" id="IPR017972">
    <property type="entry name" value="Cyt_P450_CS"/>
</dbReference>
<dbReference type="Pfam" id="PF00067">
    <property type="entry name" value="p450"/>
    <property type="match status" value="1"/>
</dbReference>
<dbReference type="PANTHER" id="PTHR46696:SF1">
    <property type="entry name" value="CYTOCHROME P450 YJIB-RELATED"/>
    <property type="match status" value="1"/>
</dbReference>
<dbReference type="RefSeq" id="WP_344314990.1">
    <property type="nucleotide sequence ID" value="NZ_BAAANY010000042.1"/>
</dbReference>
<evidence type="ECO:0000256" key="2">
    <source>
        <dbReference type="ARBA" id="ARBA00022617"/>
    </source>
</evidence>
<dbReference type="PRINTS" id="PR00385">
    <property type="entry name" value="P450"/>
</dbReference>
<keyword evidence="2 7" id="KW-0349">Heme</keyword>
<evidence type="ECO:0000256" key="5">
    <source>
        <dbReference type="ARBA" id="ARBA00023004"/>
    </source>
</evidence>
<dbReference type="InterPro" id="IPR001128">
    <property type="entry name" value="Cyt_P450"/>
</dbReference>
<name>A0ABN2J3L6_9ACTN</name>
<gene>
    <name evidence="8" type="ORF">GCM10009765_77220</name>
</gene>
<dbReference type="InterPro" id="IPR036396">
    <property type="entry name" value="Cyt_P450_sf"/>
</dbReference>
<dbReference type="PANTHER" id="PTHR46696">
    <property type="entry name" value="P450, PUTATIVE (EUROFUNG)-RELATED"/>
    <property type="match status" value="1"/>
</dbReference>
<keyword evidence="4 7" id="KW-0560">Oxidoreductase</keyword>
<reference evidence="8 9" key="1">
    <citation type="journal article" date="2019" name="Int. J. Syst. Evol. Microbiol.">
        <title>The Global Catalogue of Microorganisms (GCM) 10K type strain sequencing project: providing services to taxonomists for standard genome sequencing and annotation.</title>
        <authorList>
            <consortium name="The Broad Institute Genomics Platform"/>
            <consortium name="The Broad Institute Genome Sequencing Center for Infectious Disease"/>
            <person name="Wu L."/>
            <person name="Ma J."/>
        </authorList>
    </citation>
    <scope>NUCLEOTIDE SEQUENCE [LARGE SCALE GENOMIC DNA]</scope>
    <source>
        <strain evidence="8 9">JCM 14718</strain>
    </source>
</reference>
<comment type="similarity">
    <text evidence="1 7">Belongs to the cytochrome P450 family.</text>
</comment>
<accession>A0ABN2J3L6</accession>
<dbReference type="PROSITE" id="PS00086">
    <property type="entry name" value="CYTOCHROME_P450"/>
    <property type="match status" value="1"/>
</dbReference>
<dbReference type="SUPFAM" id="SSF48264">
    <property type="entry name" value="Cytochrome P450"/>
    <property type="match status" value="1"/>
</dbReference>